<dbReference type="EMBL" id="CAFBNE010000109">
    <property type="protein sequence ID" value="CAB4965294.1"/>
    <property type="molecule type" value="Genomic_DNA"/>
</dbReference>
<gene>
    <name evidence="5" type="ORF">UFOPK3772_02634</name>
</gene>
<dbReference type="InterPro" id="IPR011010">
    <property type="entry name" value="DNA_brk_join_enz"/>
</dbReference>
<keyword evidence="1" id="KW-0238">DNA-binding</keyword>
<dbReference type="Gene3D" id="1.10.443.10">
    <property type="entry name" value="Intergrase catalytic core"/>
    <property type="match status" value="1"/>
</dbReference>
<accession>A0A6J7LHU4</accession>
<reference evidence="5" key="1">
    <citation type="submission" date="2020-05" db="EMBL/GenBank/DDBJ databases">
        <authorList>
            <person name="Chiriac C."/>
            <person name="Salcher M."/>
            <person name="Ghai R."/>
            <person name="Kavagutti S V."/>
        </authorList>
    </citation>
    <scope>NUCLEOTIDE SEQUENCE</scope>
</reference>
<dbReference type="InterPro" id="IPR002104">
    <property type="entry name" value="Integrase_catalytic"/>
</dbReference>
<name>A0A6J7LHU4_9ZZZZ</name>
<dbReference type="PANTHER" id="PTHR30349:SF94">
    <property type="entry name" value="INTEGRASE_RECOMBINASE HI_1414-RELATED"/>
    <property type="match status" value="1"/>
</dbReference>
<dbReference type="GO" id="GO:0015074">
    <property type="term" value="P:DNA integration"/>
    <property type="evidence" value="ECO:0007669"/>
    <property type="project" value="InterPro"/>
</dbReference>
<feature type="domain" description="Tyr recombinase" evidence="3">
    <location>
        <begin position="179"/>
        <end position="373"/>
    </location>
</feature>
<dbReference type="GO" id="GO:0003677">
    <property type="term" value="F:DNA binding"/>
    <property type="evidence" value="ECO:0007669"/>
    <property type="project" value="UniProtKB-KW"/>
</dbReference>
<evidence type="ECO:0000256" key="1">
    <source>
        <dbReference type="ARBA" id="ARBA00023125"/>
    </source>
</evidence>
<dbReference type="GO" id="GO:0006310">
    <property type="term" value="P:DNA recombination"/>
    <property type="evidence" value="ECO:0007669"/>
    <property type="project" value="UniProtKB-KW"/>
</dbReference>
<dbReference type="PANTHER" id="PTHR30349">
    <property type="entry name" value="PHAGE INTEGRASE-RELATED"/>
    <property type="match status" value="1"/>
</dbReference>
<dbReference type="InterPro" id="IPR013762">
    <property type="entry name" value="Integrase-like_cat_sf"/>
</dbReference>
<dbReference type="AlphaFoldDB" id="A0A6J7LHU4"/>
<dbReference type="SUPFAM" id="SSF56349">
    <property type="entry name" value="DNA breaking-rejoining enzymes"/>
    <property type="match status" value="1"/>
</dbReference>
<dbReference type="InterPro" id="IPR044068">
    <property type="entry name" value="CB"/>
</dbReference>
<dbReference type="InterPro" id="IPR010998">
    <property type="entry name" value="Integrase_recombinase_N"/>
</dbReference>
<proteinExistence type="predicted"/>
<dbReference type="PROSITE" id="PS51898">
    <property type="entry name" value="TYR_RECOMBINASE"/>
    <property type="match status" value="1"/>
</dbReference>
<evidence type="ECO:0000313" key="5">
    <source>
        <dbReference type="EMBL" id="CAB4965294.1"/>
    </source>
</evidence>
<evidence type="ECO:0000259" key="3">
    <source>
        <dbReference type="PROSITE" id="PS51898"/>
    </source>
</evidence>
<evidence type="ECO:0000259" key="4">
    <source>
        <dbReference type="PROSITE" id="PS51900"/>
    </source>
</evidence>
<feature type="domain" description="Core-binding (CB)" evidence="4">
    <location>
        <begin position="72"/>
        <end position="160"/>
    </location>
</feature>
<dbReference type="Gene3D" id="1.10.150.130">
    <property type="match status" value="1"/>
</dbReference>
<keyword evidence="2" id="KW-0233">DNA recombination</keyword>
<sequence>MPKSIWIFQHRREVVAKGEAGATWYCGWYDASGKRHSESCGKGSAGRNRAEKRQRRLQAELDMGVYRAPTKTLWTEFVEQFERDVLPGLEPTTRRAYLEALKTFARHTGVTRIESIDNRMIDAFVARRRNDPGKKAGATVSPATVAKDLRLLKAALGRAVDWRYLETLPKFRSVRQAEKIPRFVTDEDFGVLYTKACPLARHPAEPGQTYKAEDWWKALIVAAFMTGLRIKELMALRLEDIDFERGTVITRAGDNKGKRDAMLPLHPVVVEHLQRLGTEQDRPLAWPLHERTLWAEWGRIQRAAGIHLPCSARHEHTDACHVYGFHDFRRAFATHNAPNLTPEALQRLMQHRSYRTTLGYINLANQVNQAAGNYVVPEVLTRASRRGDEATPPNPD</sequence>
<protein>
    <submittedName>
        <fullName evidence="5">Unannotated protein</fullName>
    </submittedName>
</protein>
<organism evidence="5">
    <name type="scientific">freshwater metagenome</name>
    <dbReference type="NCBI Taxonomy" id="449393"/>
    <lineage>
        <taxon>unclassified sequences</taxon>
        <taxon>metagenomes</taxon>
        <taxon>ecological metagenomes</taxon>
    </lineage>
</organism>
<dbReference type="CDD" id="cd00397">
    <property type="entry name" value="DNA_BRE_C"/>
    <property type="match status" value="1"/>
</dbReference>
<dbReference type="PROSITE" id="PS51900">
    <property type="entry name" value="CB"/>
    <property type="match status" value="1"/>
</dbReference>
<dbReference type="Pfam" id="PF00589">
    <property type="entry name" value="Phage_integrase"/>
    <property type="match status" value="1"/>
</dbReference>
<evidence type="ECO:0000256" key="2">
    <source>
        <dbReference type="ARBA" id="ARBA00023172"/>
    </source>
</evidence>
<dbReference type="InterPro" id="IPR050090">
    <property type="entry name" value="Tyrosine_recombinase_XerCD"/>
</dbReference>